<dbReference type="EMBL" id="BJMM01000008">
    <property type="protein sequence ID" value="GEB49662.1"/>
    <property type="molecule type" value="Genomic_DNA"/>
</dbReference>
<organism evidence="1 2">
    <name type="scientific">Streptomyces cacaoi</name>
    <dbReference type="NCBI Taxonomy" id="1898"/>
    <lineage>
        <taxon>Bacteria</taxon>
        <taxon>Bacillati</taxon>
        <taxon>Actinomycetota</taxon>
        <taxon>Actinomycetes</taxon>
        <taxon>Kitasatosporales</taxon>
        <taxon>Streptomycetaceae</taxon>
        <taxon>Streptomyces</taxon>
    </lineage>
</organism>
<name>A0A4Y3QWR0_STRCI</name>
<dbReference type="AlphaFoldDB" id="A0A4Y3QWR0"/>
<protein>
    <submittedName>
        <fullName evidence="1">Uncharacterized protein</fullName>
    </submittedName>
</protein>
<proteinExistence type="predicted"/>
<reference evidence="1 2" key="1">
    <citation type="submission" date="2019-06" db="EMBL/GenBank/DDBJ databases">
        <title>Whole genome shotgun sequence of Streptomyces cacaoi subsp. cacaoi NBRC 12748.</title>
        <authorList>
            <person name="Hosoyama A."/>
            <person name="Uohara A."/>
            <person name="Ohji S."/>
            <person name="Ichikawa N."/>
        </authorList>
    </citation>
    <scope>NUCLEOTIDE SEQUENCE [LARGE SCALE GENOMIC DNA]</scope>
    <source>
        <strain evidence="1 2">NBRC 12748</strain>
    </source>
</reference>
<accession>A0A4Y3QWR0</accession>
<evidence type="ECO:0000313" key="2">
    <source>
        <dbReference type="Proteomes" id="UP000319210"/>
    </source>
</evidence>
<comment type="caution">
    <text evidence="1">The sequence shown here is derived from an EMBL/GenBank/DDBJ whole genome shotgun (WGS) entry which is preliminary data.</text>
</comment>
<evidence type="ECO:0000313" key="1">
    <source>
        <dbReference type="EMBL" id="GEB49662.1"/>
    </source>
</evidence>
<dbReference type="Proteomes" id="UP000319210">
    <property type="component" value="Unassembled WGS sequence"/>
</dbReference>
<sequence length="157" mass="17363">MYTPPARRVNFIFVPPEDDAGAWNFRMDDFTQRLQNGFPGAWLQDEGRTGPRGAETFAFEIELDPGEWIEGLVTSPFENIASVTVEKATTREGACFAAWLRDIYVPTPDLVQFTTEFALGNGIDGQWPLPADGDADALAEVLQAHIDEVEELLGEEG</sequence>
<gene>
    <name evidence="1" type="ORF">SCA03_22130</name>
</gene>
<keyword evidence="2" id="KW-1185">Reference proteome</keyword>